<dbReference type="OrthoDB" id="47330at2759"/>
<accession>A0A2T7PLC6</accession>
<dbReference type="GO" id="GO:0034605">
    <property type="term" value="P:cellular response to heat"/>
    <property type="evidence" value="ECO:0007669"/>
    <property type="project" value="TreeGrafter"/>
</dbReference>
<dbReference type="Gene3D" id="1.25.40.20">
    <property type="entry name" value="Ankyrin repeat-containing domain"/>
    <property type="match status" value="1"/>
</dbReference>
<dbReference type="SUPFAM" id="SSF48403">
    <property type="entry name" value="Ankyrin repeat"/>
    <property type="match status" value="1"/>
</dbReference>
<dbReference type="STRING" id="400727.A0A2T7PLC6"/>
<evidence type="ECO:0000256" key="2">
    <source>
        <dbReference type="ARBA" id="ARBA00022840"/>
    </source>
</evidence>
<dbReference type="InterPro" id="IPR003959">
    <property type="entry name" value="ATPase_AAA_core"/>
</dbReference>
<dbReference type="Pfam" id="PF07724">
    <property type="entry name" value="AAA_2"/>
    <property type="match status" value="2"/>
</dbReference>
<dbReference type="GO" id="GO:0016887">
    <property type="term" value="F:ATP hydrolysis activity"/>
    <property type="evidence" value="ECO:0007669"/>
    <property type="project" value="InterPro"/>
</dbReference>
<dbReference type="Gene3D" id="1.10.8.60">
    <property type="match status" value="1"/>
</dbReference>
<comment type="caution">
    <text evidence="5">The sequence shown here is derived from an EMBL/GenBank/DDBJ whole genome shotgun (WGS) entry which is preliminary data.</text>
</comment>
<dbReference type="EMBL" id="PZQS01000003">
    <property type="protein sequence ID" value="PVD34233.1"/>
    <property type="molecule type" value="Genomic_DNA"/>
</dbReference>
<evidence type="ECO:0000259" key="4">
    <source>
        <dbReference type="SMART" id="SM01086"/>
    </source>
</evidence>
<dbReference type="Pfam" id="PF12796">
    <property type="entry name" value="Ank_2"/>
    <property type="match status" value="1"/>
</dbReference>
<dbReference type="AlphaFoldDB" id="A0A2T7PLC6"/>
<dbReference type="PRINTS" id="PR01415">
    <property type="entry name" value="ANKYRIN"/>
</dbReference>
<feature type="domain" description="Clp ATPase C-terminal" evidence="4">
    <location>
        <begin position="507"/>
        <end position="596"/>
    </location>
</feature>
<dbReference type="PROSITE" id="PS50088">
    <property type="entry name" value="ANK_REPEAT"/>
    <property type="match status" value="2"/>
</dbReference>
<evidence type="ECO:0000313" key="6">
    <source>
        <dbReference type="Proteomes" id="UP000245119"/>
    </source>
</evidence>
<dbReference type="PROSITE" id="PS50297">
    <property type="entry name" value="ANK_REP_REGION"/>
    <property type="match status" value="2"/>
</dbReference>
<dbReference type="InterPro" id="IPR036770">
    <property type="entry name" value="Ankyrin_rpt-contain_sf"/>
</dbReference>
<dbReference type="InterPro" id="IPR001270">
    <property type="entry name" value="ClpA/B"/>
</dbReference>
<dbReference type="PANTHER" id="PTHR11638:SF93">
    <property type="entry name" value="MITOCHONDRIAL DISAGGREGASE"/>
    <property type="match status" value="1"/>
</dbReference>
<dbReference type="Pfam" id="PF10431">
    <property type="entry name" value="ClpB_D2-small"/>
    <property type="match status" value="1"/>
</dbReference>
<dbReference type="Pfam" id="PF00023">
    <property type="entry name" value="Ank"/>
    <property type="match status" value="1"/>
</dbReference>
<evidence type="ECO:0000256" key="1">
    <source>
        <dbReference type="ARBA" id="ARBA00022741"/>
    </source>
</evidence>
<dbReference type="SMART" id="SM00248">
    <property type="entry name" value="ANK"/>
    <property type="match status" value="3"/>
</dbReference>
<dbReference type="Gene3D" id="3.40.50.300">
    <property type="entry name" value="P-loop containing nucleotide triphosphate hydrolases"/>
    <property type="match status" value="1"/>
</dbReference>
<organism evidence="5 6">
    <name type="scientific">Pomacea canaliculata</name>
    <name type="common">Golden apple snail</name>
    <dbReference type="NCBI Taxonomy" id="400727"/>
    <lineage>
        <taxon>Eukaryota</taxon>
        <taxon>Metazoa</taxon>
        <taxon>Spiralia</taxon>
        <taxon>Lophotrochozoa</taxon>
        <taxon>Mollusca</taxon>
        <taxon>Gastropoda</taxon>
        <taxon>Caenogastropoda</taxon>
        <taxon>Architaenioglossa</taxon>
        <taxon>Ampullarioidea</taxon>
        <taxon>Ampullariidae</taxon>
        <taxon>Pomacea</taxon>
    </lineage>
</organism>
<evidence type="ECO:0000256" key="3">
    <source>
        <dbReference type="PROSITE-ProRule" id="PRU00023"/>
    </source>
</evidence>
<dbReference type="InterPro" id="IPR019489">
    <property type="entry name" value="Clp_ATPase_C"/>
</dbReference>
<keyword evidence="3" id="KW-0040">ANK repeat</keyword>
<dbReference type="GO" id="GO:0005524">
    <property type="term" value="F:ATP binding"/>
    <property type="evidence" value="ECO:0007669"/>
    <property type="project" value="UniProtKB-KW"/>
</dbReference>
<dbReference type="GO" id="GO:0005739">
    <property type="term" value="C:mitochondrion"/>
    <property type="evidence" value="ECO:0007669"/>
    <property type="project" value="TreeGrafter"/>
</dbReference>
<feature type="repeat" description="ANK" evidence="3">
    <location>
        <begin position="188"/>
        <end position="220"/>
    </location>
</feature>
<keyword evidence="6" id="KW-1185">Reference proteome</keyword>
<evidence type="ECO:0000313" key="5">
    <source>
        <dbReference type="EMBL" id="PVD34233.1"/>
    </source>
</evidence>
<gene>
    <name evidence="5" type="ORF">C0Q70_05501</name>
</gene>
<sequence>MAALRSRQLLVSLRKIISDTQTVQSKRHLNTFRSESKDKLFQWLTFVVVPKYLRFGHLRKLGGVAATVGVGCGVYGSIALCMTATEMNERLLAAARLGVHKEVARLIEQGADVNCRHELGWTALHVAAMNSHPQVVKILLEAGADPNLGDDYTSPGLMAKEKHLHSLQVLISREEEFSSRLSNKANFHDCTPLHYAVLADDLESVRILLEYGADPTKENVLGHKPIDYCRQLTMKEMLDLFSKKIIEKKEREEAEERRRFPLELRLKEAIIGQETAIRTVAAALRRKQNGWYDEEHPLVFLFWDHRALVCKTELAKQVSKYLHKDLKKGFIRVDMSEYQEKHEVAKFIGSPPGYVGHEEGGQLTQRLTETLNLWFSLMRRLSTIPYFSLSGVEFTTAFFICIFLDTYAMLAPQGRLTDGKGKTVECKDAIFIMTSNLASDEIAEYGMQLREEAAHLSKLGHKEGGAEEEITVSRRFKDLVVRPILKKHFRRDEFLGRINEIVYFLPFSQAELSKLVIKELHFWAEKAQKLHKVKLLWDHRVVDVLAEGYDVYYGARSIKYEVERRVVTQLAMAHERQLINQGSVVRVTVTNPEFLVSEPDNLDTKDADVGDVPQRIKLQILEEGSKESFKDITFDAGDQPFACAYK</sequence>
<dbReference type="InterPro" id="IPR050130">
    <property type="entry name" value="ClpA_ClpB"/>
</dbReference>
<feature type="repeat" description="ANK" evidence="3">
    <location>
        <begin position="119"/>
        <end position="151"/>
    </location>
</feature>
<dbReference type="SUPFAM" id="SSF52540">
    <property type="entry name" value="P-loop containing nucleoside triphosphate hydrolases"/>
    <property type="match status" value="1"/>
</dbReference>
<proteinExistence type="predicted"/>
<dbReference type="Proteomes" id="UP000245119">
    <property type="component" value="Linkage Group LG3"/>
</dbReference>
<protein>
    <recommendedName>
        <fullName evidence="4">Clp ATPase C-terminal domain-containing protein</fullName>
    </recommendedName>
</protein>
<dbReference type="PRINTS" id="PR00300">
    <property type="entry name" value="CLPPROTEASEA"/>
</dbReference>
<reference evidence="5 6" key="1">
    <citation type="submission" date="2018-04" db="EMBL/GenBank/DDBJ databases">
        <title>The genome of golden apple snail Pomacea canaliculata provides insight into stress tolerance and invasive adaptation.</title>
        <authorList>
            <person name="Liu C."/>
            <person name="Liu B."/>
            <person name="Ren Y."/>
            <person name="Zhang Y."/>
            <person name="Wang H."/>
            <person name="Li S."/>
            <person name="Jiang F."/>
            <person name="Yin L."/>
            <person name="Zhang G."/>
            <person name="Qian W."/>
            <person name="Fan W."/>
        </authorList>
    </citation>
    <scope>NUCLEOTIDE SEQUENCE [LARGE SCALE GENOMIC DNA]</scope>
    <source>
        <strain evidence="5">SZHN2017</strain>
        <tissue evidence="5">Muscle</tissue>
    </source>
</reference>
<dbReference type="InterPro" id="IPR002110">
    <property type="entry name" value="Ankyrin_rpt"/>
</dbReference>
<dbReference type="InterPro" id="IPR027417">
    <property type="entry name" value="P-loop_NTPase"/>
</dbReference>
<dbReference type="SMART" id="SM01086">
    <property type="entry name" value="ClpB_D2-small"/>
    <property type="match status" value="1"/>
</dbReference>
<keyword evidence="2" id="KW-0067">ATP-binding</keyword>
<dbReference type="PANTHER" id="PTHR11638">
    <property type="entry name" value="ATP-DEPENDENT CLP PROTEASE"/>
    <property type="match status" value="1"/>
</dbReference>
<keyword evidence="1" id="KW-0547">Nucleotide-binding</keyword>
<name>A0A2T7PLC6_POMCA</name>